<dbReference type="RefSeq" id="XP_002673982.1">
    <property type="nucleotide sequence ID" value="XM_002673936.1"/>
</dbReference>
<name>D2VPN8_NAEGR</name>
<evidence type="ECO:0000259" key="1">
    <source>
        <dbReference type="SMART" id="SM00315"/>
    </source>
</evidence>
<protein>
    <submittedName>
        <fullName evidence="2">Predicted protein</fullName>
    </submittedName>
</protein>
<accession>D2VPN8</accession>
<feature type="domain" description="RGS" evidence="1">
    <location>
        <begin position="8"/>
        <end position="226"/>
    </location>
</feature>
<dbReference type="PANTHER" id="PTHR46361:SF3">
    <property type="entry name" value="ELECTRON CARRIER_ PROTEIN DISULFIDE OXIDOREDUCTASE"/>
    <property type="match status" value="1"/>
</dbReference>
<evidence type="ECO:0000313" key="2">
    <source>
        <dbReference type="EMBL" id="EFC41238.1"/>
    </source>
</evidence>
<sequence>MSKSGQINLHHVLSDPLASSYFLTFMSLDFTTENLLCYYELQSLLDYLQYAEKKVIWKIETNEFGELNDYNTNLSSAFENILYKKYDRSSSRASFSNSFRNSWNSDTMSQSGSASGSNYSVQKTLESREMISRAIKFRKRFLERNSEHEINLPGKVKGKVLDFLSQVEVVSAKFDQALENYEQIEMIREFASQLRNSLIDLKLELLRNLEDPFRRFTTNNLYYECFALFLSSQGDDSFHRNRLLNANNKEKVIILNQPSEDDQRLIEMNKKLQLLETKHPLTVVKNILEHLQQHLSMKELYTIAQQDTKKVIDLNFTKLNDEFISMWDHFILETYSLNHVNLDLIKDSEEEKLAFFLNLYNLLLIHAVCSVRSLPLLEISKVIFFSKTHYRVGGYLFSLSDIYEGILQRNSSKTILFGKRFKANDPRRAFSLKKANISIYFGIVDLSLFSARLQIYDPSTVYQQLEENIIMFFAKNCEIKHHGNTTMVVLPQTFKEKLIDLKTFDGNETKAVVENLLFKYLPEEKKMLGLQGESYEFSYSPNKYSPPNWMVIMTNEKGKEICDNFKLDCESANITIITQEDSQSRNLFNRQKKKSLYSWQDETFQKSETSIVDKILLKKNDSKCTIC</sequence>
<reference evidence="2 3" key="1">
    <citation type="journal article" date="2010" name="Cell">
        <title>The genome of Naegleria gruberi illuminates early eukaryotic versatility.</title>
        <authorList>
            <person name="Fritz-Laylin L.K."/>
            <person name="Prochnik S.E."/>
            <person name="Ginger M.L."/>
            <person name="Dacks J.B."/>
            <person name="Carpenter M.L."/>
            <person name="Field M.C."/>
            <person name="Kuo A."/>
            <person name="Paredez A."/>
            <person name="Chapman J."/>
            <person name="Pham J."/>
            <person name="Shu S."/>
            <person name="Neupane R."/>
            <person name="Cipriano M."/>
            <person name="Mancuso J."/>
            <person name="Tu H."/>
            <person name="Salamov A."/>
            <person name="Lindquist E."/>
            <person name="Shapiro H."/>
            <person name="Lucas S."/>
            <person name="Grigoriev I.V."/>
            <person name="Cande W.Z."/>
            <person name="Fulton C."/>
            <person name="Rokhsar D.S."/>
            <person name="Dawson S.C."/>
        </authorList>
    </citation>
    <scope>NUCLEOTIDE SEQUENCE [LARGE SCALE GENOMIC DNA]</scope>
    <source>
        <strain evidence="2 3">NEG-M</strain>
    </source>
</reference>
<dbReference type="Pfam" id="PF04784">
    <property type="entry name" value="DUF547"/>
    <property type="match status" value="1"/>
</dbReference>
<dbReference type="OrthoDB" id="418495at2759"/>
<proteinExistence type="predicted"/>
<dbReference type="InParanoid" id="D2VPN8"/>
<dbReference type="SMART" id="SM00315">
    <property type="entry name" value="RGS"/>
    <property type="match status" value="1"/>
</dbReference>
<dbReference type="SUPFAM" id="SSF48097">
    <property type="entry name" value="Regulator of G-protein signaling, RGS"/>
    <property type="match status" value="1"/>
</dbReference>
<dbReference type="InterPro" id="IPR016137">
    <property type="entry name" value="RGS"/>
</dbReference>
<keyword evidence="3" id="KW-1185">Reference proteome</keyword>
<dbReference type="AlphaFoldDB" id="D2VPN8"/>
<dbReference type="Gene3D" id="1.10.167.10">
    <property type="entry name" value="Regulator of G-protein Signalling 4, domain 2"/>
    <property type="match status" value="1"/>
</dbReference>
<dbReference type="InterPro" id="IPR044926">
    <property type="entry name" value="RGS_subdomain_2"/>
</dbReference>
<gene>
    <name evidence="2" type="ORF">NAEGRDRAFT_51272</name>
</gene>
<dbReference type="VEuPathDB" id="AmoebaDB:NAEGRDRAFT_51272"/>
<dbReference type="InterPro" id="IPR006869">
    <property type="entry name" value="DUF547"/>
</dbReference>
<dbReference type="STRING" id="5762.D2VPN8"/>
<organism evidence="3">
    <name type="scientific">Naegleria gruberi</name>
    <name type="common">Amoeba</name>
    <dbReference type="NCBI Taxonomy" id="5762"/>
    <lineage>
        <taxon>Eukaryota</taxon>
        <taxon>Discoba</taxon>
        <taxon>Heterolobosea</taxon>
        <taxon>Tetramitia</taxon>
        <taxon>Eutetramitia</taxon>
        <taxon>Vahlkampfiidae</taxon>
        <taxon>Naegleria</taxon>
    </lineage>
</organism>
<dbReference type="EMBL" id="GG738887">
    <property type="protein sequence ID" value="EFC41238.1"/>
    <property type="molecule type" value="Genomic_DNA"/>
</dbReference>
<dbReference type="GeneID" id="8851121"/>
<evidence type="ECO:0000313" key="3">
    <source>
        <dbReference type="Proteomes" id="UP000006671"/>
    </source>
</evidence>
<dbReference type="InterPro" id="IPR036305">
    <property type="entry name" value="RGS_sf"/>
</dbReference>
<dbReference type="KEGG" id="ngr:NAEGRDRAFT_51272"/>
<dbReference type="Proteomes" id="UP000006671">
    <property type="component" value="Unassembled WGS sequence"/>
</dbReference>
<dbReference type="PANTHER" id="PTHR46361">
    <property type="entry name" value="ELECTRON CARRIER/ PROTEIN DISULFIDE OXIDOREDUCTASE"/>
    <property type="match status" value="1"/>
</dbReference>